<keyword evidence="8" id="KW-1185">Reference proteome</keyword>
<dbReference type="PROSITE" id="PS00862">
    <property type="entry name" value="OX2_COVAL_FAD"/>
    <property type="match status" value="1"/>
</dbReference>
<dbReference type="PROSITE" id="PS51387">
    <property type="entry name" value="FAD_PCMH"/>
    <property type="match status" value="1"/>
</dbReference>
<comment type="caution">
    <text evidence="7">The sequence shown here is derived from an EMBL/GenBank/DDBJ whole genome shotgun (WGS) entry which is preliminary data.</text>
</comment>
<dbReference type="InterPro" id="IPR050416">
    <property type="entry name" value="FAD-linked_Oxidoreductase"/>
</dbReference>
<evidence type="ECO:0000256" key="4">
    <source>
        <dbReference type="ARBA" id="ARBA00022827"/>
    </source>
</evidence>
<dbReference type="Gene3D" id="3.30.465.10">
    <property type="match status" value="1"/>
</dbReference>
<evidence type="ECO:0000256" key="2">
    <source>
        <dbReference type="ARBA" id="ARBA00005466"/>
    </source>
</evidence>
<dbReference type="InterPro" id="IPR016169">
    <property type="entry name" value="FAD-bd_PCMH_sub2"/>
</dbReference>
<keyword evidence="4" id="KW-0274">FAD</keyword>
<dbReference type="InterPro" id="IPR006094">
    <property type="entry name" value="Oxid_FAD_bind_N"/>
</dbReference>
<name>A0ABP3XMX2_9FIRM</name>
<organism evidence="7 8">
    <name type="scientific">Paraclostridium tenue</name>
    <dbReference type="NCBI Taxonomy" id="1737"/>
    <lineage>
        <taxon>Bacteria</taxon>
        <taxon>Bacillati</taxon>
        <taxon>Bacillota</taxon>
        <taxon>Clostridia</taxon>
        <taxon>Peptostreptococcales</taxon>
        <taxon>Peptostreptococcaceae</taxon>
        <taxon>Paraclostridium</taxon>
    </lineage>
</organism>
<evidence type="ECO:0000256" key="5">
    <source>
        <dbReference type="ARBA" id="ARBA00023002"/>
    </source>
</evidence>
<gene>
    <name evidence="7" type="ORF">GCM10008917_24120</name>
</gene>
<dbReference type="SUPFAM" id="SSF56176">
    <property type="entry name" value="FAD-binding/transporter-associated domain-like"/>
    <property type="match status" value="1"/>
</dbReference>
<dbReference type="InterPro" id="IPR006093">
    <property type="entry name" value="Oxy_OxRdtase_FAD_BS"/>
</dbReference>
<dbReference type="EMBL" id="BAAACP010000017">
    <property type="protein sequence ID" value="GAA0865687.1"/>
    <property type="molecule type" value="Genomic_DNA"/>
</dbReference>
<reference evidence="8" key="1">
    <citation type="journal article" date="2019" name="Int. J. Syst. Evol. Microbiol.">
        <title>The Global Catalogue of Microorganisms (GCM) 10K type strain sequencing project: providing services to taxonomists for standard genome sequencing and annotation.</title>
        <authorList>
            <consortium name="The Broad Institute Genomics Platform"/>
            <consortium name="The Broad Institute Genome Sequencing Center for Infectious Disease"/>
            <person name="Wu L."/>
            <person name="Ma J."/>
        </authorList>
    </citation>
    <scope>NUCLEOTIDE SEQUENCE [LARGE SCALE GENOMIC DNA]</scope>
    <source>
        <strain evidence="8">JCM 6486</strain>
    </source>
</reference>
<protein>
    <submittedName>
        <fullName evidence="7">FAD-binding oxidoreductase</fullName>
    </submittedName>
</protein>
<evidence type="ECO:0000256" key="3">
    <source>
        <dbReference type="ARBA" id="ARBA00022630"/>
    </source>
</evidence>
<proteinExistence type="inferred from homology"/>
<accession>A0ABP3XMX2</accession>
<dbReference type="PANTHER" id="PTHR42973:SF39">
    <property type="entry name" value="FAD-BINDING PCMH-TYPE DOMAIN-CONTAINING PROTEIN"/>
    <property type="match status" value="1"/>
</dbReference>
<evidence type="ECO:0000313" key="7">
    <source>
        <dbReference type="EMBL" id="GAA0865687.1"/>
    </source>
</evidence>
<dbReference type="Proteomes" id="UP001400965">
    <property type="component" value="Unassembled WGS sequence"/>
</dbReference>
<evidence type="ECO:0000259" key="6">
    <source>
        <dbReference type="PROSITE" id="PS51387"/>
    </source>
</evidence>
<comment type="cofactor">
    <cofactor evidence="1">
        <name>FAD</name>
        <dbReference type="ChEBI" id="CHEBI:57692"/>
    </cofactor>
</comment>
<evidence type="ECO:0000256" key="1">
    <source>
        <dbReference type="ARBA" id="ARBA00001974"/>
    </source>
</evidence>
<dbReference type="RefSeq" id="WP_346046362.1">
    <property type="nucleotide sequence ID" value="NZ_BAAACP010000017.1"/>
</dbReference>
<dbReference type="InterPro" id="IPR012951">
    <property type="entry name" value="BBE"/>
</dbReference>
<dbReference type="InterPro" id="IPR036318">
    <property type="entry name" value="FAD-bd_PCMH-like_sf"/>
</dbReference>
<keyword evidence="5" id="KW-0560">Oxidoreductase</keyword>
<dbReference type="InterPro" id="IPR016166">
    <property type="entry name" value="FAD-bd_PCMH"/>
</dbReference>
<dbReference type="PANTHER" id="PTHR42973">
    <property type="entry name" value="BINDING OXIDOREDUCTASE, PUTATIVE (AFU_ORTHOLOGUE AFUA_1G17690)-RELATED"/>
    <property type="match status" value="1"/>
</dbReference>
<keyword evidence="3" id="KW-0285">Flavoprotein</keyword>
<evidence type="ECO:0000313" key="8">
    <source>
        <dbReference type="Proteomes" id="UP001400965"/>
    </source>
</evidence>
<feature type="domain" description="FAD-binding PCMH-type" evidence="6">
    <location>
        <begin position="28"/>
        <end position="199"/>
    </location>
</feature>
<dbReference type="Pfam" id="PF08031">
    <property type="entry name" value="BBE"/>
    <property type="match status" value="1"/>
</dbReference>
<sequence length="444" mass="50363">MTEGLTGLVITKDDNIYNIVRRNANLYFSYYPRVIVYPNNIKDVVNAVNWARNRGLNVRCRSGGHNYESFSVANDAVVIDVSNLLDFEIDTNKGYVKIGAGYTQEQLYPKIAKYGFAFVGGSCGSIGVSGITLGGGVGYLQREYGLVCDNLVEAQIVDAFGRIITANSYQNQDLLYALRGAGSNNFGVVVSLTFKVYPIDKVVVMTSKWPKNSRYEVIQAFQKLGQYLDNRYTIKISMAKDSIELYGIGLRSTEKEMEKSLSILLKVPDKMNYTTKYIDFKESVQKCPEYVATPTGFKTTGLLAYKILGKEPCQIIFDYLDNSPNIQPTIQIGFLLLGGKIKENKKLPNAYPHRDAKVLIQIDAQWLPKYSMYANDTIRWVNSLRKSLLPYAGFGYLNYCDINIPNYLYNYFGNNVFWLKLVKAKYDPYNLFYYPQSIQSFLTK</sequence>
<dbReference type="Pfam" id="PF01565">
    <property type="entry name" value="FAD_binding_4"/>
    <property type="match status" value="1"/>
</dbReference>
<dbReference type="Gene3D" id="3.40.462.20">
    <property type="match status" value="1"/>
</dbReference>
<comment type="similarity">
    <text evidence="2">Belongs to the oxygen-dependent FAD-linked oxidoreductase family.</text>
</comment>